<dbReference type="RefSeq" id="WP_169924476.1">
    <property type="nucleotide sequence ID" value="NZ_PDJH01000001.1"/>
</dbReference>
<evidence type="ECO:0000256" key="1">
    <source>
        <dbReference type="SAM" id="MobiDB-lite"/>
    </source>
</evidence>
<sequence>MAETTDPADVAAAELAAHPEFAEVPVIEADETVPPRPEEEIADVVRADPDRREAR</sequence>
<comment type="caution">
    <text evidence="2">The sequence shown here is derived from an EMBL/GenBank/DDBJ whole genome shotgun (WGS) entry which is preliminary data.</text>
</comment>
<name>A0A2A9E967_9MICO</name>
<protein>
    <submittedName>
        <fullName evidence="2">Uncharacterized protein</fullName>
    </submittedName>
</protein>
<feature type="compositionally biased region" description="Basic and acidic residues" evidence="1">
    <location>
        <begin position="36"/>
        <end position="55"/>
    </location>
</feature>
<accession>A0A2A9E967</accession>
<organism evidence="2 3">
    <name type="scientific">Flavimobilis soli</name>
    <dbReference type="NCBI Taxonomy" id="442709"/>
    <lineage>
        <taxon>Bacteria</taxon>
        <taxon>Bacillati</taxon>
        <taxon>Actinomycetota</taxon>
        <taxon>Actinomycetes</taxon>
        <taxon>Micrococcales</taxon>
        <taxon>Jonesiaceae</taxon>
        <taxon>Flavimobilis</taxon>
    </lineage>
</organism>
<reference evidence="2 3" key="1">
    <citation type="submission" date="2017-10" db="EMBL/GenBank/DDBJ databases">
        <title>Sequencing the genomes of 1000 actinobacteria strains.</title>
        <authorList>
            <person name="Klenk H.-P."/>
        </authorList>
    </citation>
    <scope>NUCLEOTIDE SEQUENCE [LARGE SCALE GENOMIC DNA]</scope>
    <source>
        <strain evidence="2 3">DSM 21574</strain>
    </source>
</reference>
<gene>
    <name evidence="2" type="ORF">ATL41_0292</name>
</gene>
<feature type="region of interest" description="Disordered" evidence="1">
    <location>
        <begin position="30"/>
        <end position="55"/>
    </location>
</feature>
<dbReference type="AlphaFoldDB" id="A0A2A9E967"/>
<dbReference type="Proteomes" id="UP000221394">
    <property type="component" value="Unassembled WGS sequence"/>
</dbReference>
<proteinExistence type="predicted"/>
<evidence type="ECO:0000313" key="2">
    <source>
        <dbReference type="EMBL" id="PFG35597.1"/>
    </source>
</evidence>
<dbReference type="EMBL" id="PDJH01000001">
    <property type="protein sequence ID" value="PFG35597.1"/>
    <property type="molecule type" value="Genomic_DNA"/>
</dbReference>
<keyword evidence="3" id="KW-1185">Reference proteome</keyword>
<evidence type="ECO:0000313" key="3">
    <source>
        <dbReference type="Proteomes" id="UP000221394"/>
    </source>
</evidence>